<protein>
    <submittedName>
        <fullName evidence="4">Glycosyltransferase</fullName>
    </submittedName>
</protein>
<dbReference type="Gene3D" id="3.40.50.2000">
    <property type="entry name" value="Glycogen Phosphorylase B"/>
    <property type="match status" value="1"/>
</dbReference>
<keyword evidence="1" id="KW-0808">Transferase</keyword>
<evidence type="ECO:0000256" key="1">
    <source>
        <dbReference type="ARBA" id="ARBA00022679"/>
    </source>
</evidence>
<dbReference type="RefSeq" id="WP_193638146.1">
    <property type="nucleotide sequence ID" value="NZ_JADCSA010000007.1"/>
</dbReference>
<keyword evidence="2" id="KW-1133">Transmembrane helix</keyword>
<accession>A0ABR9RTD2</accession>
<dbReference type="Proteomes" id="UP000756387">
    <property type="component" value="Unassembled WGS sequence"/>
</dbReference>
<evidence type="ECO:0000259" key="3">
    <source>
        <dbReference type="Pfam" id="PF00534"/>
    </source>
</evidence>
<dbReference type="Pfam" id="PF00534">
    <property type="entry name" value="Glycos_transf_1"/>
    <property type="match status" value="1"/>
</dbReference>
<evidence type="ECO:0000256" key="2">
    <source>
        <dbReference type="SAM" id="Phobius"/>
    </source>
</evidence>
<proteinExistence type="predicted"/>
<feature type="transmembrane region" description="Helical" evidence="2">
    <location>
        <begin position="67"/>
        <end position="89"/>
    </location>
</feature>
<dbReference type="InterPro" id="IPR001296">
    <property type="entry name" value="Glyco_trans_1"/>
</dbReference>
<name>A0ABR9RTD2_9ACTN</name>
<feature type="domain" description="Glycosyl transferase family 1" evidence="3">
    <location>
        <begin position="177"/>
        <end position="317"/>
    </location>
</feature>
<evidence type="ECO:0000313" key="4">
    <source>
        <dbReference type="EMBL" id="MBE7324816.1"/>
    </source>
</evidence>
<dbReference type="EMBL" id="JADCSA010000007">
    <property type="protein sequence ID" value="MBE7324816.1"/>
    <property type="molecule type" value="Genomic_DNA"/>
</dbReference>
<dbReference type="PANTHER" id="PTHR46401">
    <property type="entry name" value="GLYCOSYLTRANSFERASE WBBK-RELATED"/>
    <property type="match status" value="1"/>
</dbReference>
<sequence length="359" mass="39486">MVETRASDDQIHVITSAYDHGCREPLDVPINTWTGVGRAKVFYADTRSWHGRLSIVKCLRASGARVLYLNSLFSYWFSILPLLLVRLGLVHFDSVVVAPRGELDPGALRLKSPKKRAFLAVAKALKLYDDVTWHLSAELEAANLRAIFPTARVLVKENETLVRGRSEADGEIRCMPVRFAYLGRVSRKKRVHLLIQAAAQLPRGSYELLVFGGGDRDYIQECKDLSRKLGVPVNFSGPVLHDHVADLFDAADFACFPTAGENFGHVIAEAMARGCPVVVGDVTPWTKHVRAGGGVIVGADGDPAAWAKVMMDLLVEDAAARVERRRDALASFEAWETRRPAGSFIDQLLTLPRGSSSDV</sequence>
<organism evidence="4 5">
    <name type="scientific">Nocardioides malaquae</name>
    <dbReference type="NCBI Taxonomy" id="2773426"/>
    <lineage>
        <taxon>Bacteria</taxon>
        <taxon>Bacillati</taxon>
        <taxon>Actinomycetota</taxon>
        <taxon>Actinomycetes</taxon>
        <taxon>Propionibacteriales</taxon>
        <taxon>Nocardioidaceae</taxon>
        <taxon>Nocardioides</taxon>
    </lineage>
</organism>
<dbReference type="PANTHER" id="PTHR46401:SF2">
    <property type="entry name" value="GLYCOSYLTRANSFERASE WBBK-RELATED"/>
    <property type="match status" value="1"/>
</dbReference>
<keyword evidence="2" id="KW-0472">Membrane</keyword>
<evidence type="ECO:0000313" key="5">
    <source>
        <dbReference type="Proteomes" id="UP000756387"/>
    </source>
</evidence>
<keyword evidence="5" id="KW-1185">Reference proteome</keyword>
<gene>
    <name evidence="4" type="ORF">IEQ44_09130</name>
</gene>
<keyword evidence="2" id="KW-0812">Transmembrane</keyword>
<comment type="caution">
    <text evidence="4">The sequence shown here is derived from an EMBL/GenBank/DDBJ whole genome shotgun (WGS) entry which is preliminary data.</text>
</comment>
<dbReference type="SUPFAM" id="SSF53756">
    <property type="entry name" value="UDP-Glycosyltransferase/glycogen phosphorylase"/>
    <property type="match status" value="1"/>
</dbReference>
<reference evidence="4 5" key="1">
    <citation type="submission" date="2020-10" db="EMBL/GenBank/DDBJ databases">
        <title>Nocardioides sp. isolated from sludge.</title>
        <authorList>
            <person name="Zhang X."/>
        </authorList>
    </citation>
    <scope>NUCLEOTIDE SEQUENCE [LARGE SCALE GENOMIC DNA]</scope>
    <source>
        <strain evidence="4 5">Y6</strain>
    </source>
</reference>